<feature type="domain" description="Semialdehyde dehydrogenase NAD-binding" evidence="4">
    <location>
        <begin position="6"/>
        <end position="122"/>
    </location>
</feature>
<organism evidence="5 6">
    <name type="scientific">Deinococcus terrestris</name>
    <dbReference type="NCBI Taxonomy" id="2651870"/>
    <lineage>
        <taxon>Bacteria</taxon>
        <taxon>Thermotogati</taxon>
        <taxon>Deinococcota</taxon>
        <taxon>Deinococci</taxon>
        <taxon>Deinococcales</taxon>
        <taxon>Deinococcaceae</taxon>
        <taxon>Deinococcus</taxon>
    </lineage>
</organism>
<keyword evidence="1" id="KW-0028">Amino-acid biosynthesis</keyword>
<evidence type="ECO:0000313" key="6">
    <source>
        <dbReference type="Proteomes" id="UP000484842"/>
    </source>
</evidence>
<keyword evidence="6" id="KW-1185">Reference proteome</keyword>
<dbReference type="GO" id="GO:0051287">
    <property type="term" value="F:NAD binding"/>
    <property type="evidence" value="ECO:0007669"/>
    <property type="project" value="InterPro"/>
</dbReference>
<dbReference type="InterPro" id="IPR036291">
    <property type="entry name" value="NAD(P)-bd_dom_sf"/>
</dbReference>
<evidence type="ECO:0000256" key="3">
    <source>
        <dbReference type="ARBA" id="ARBA00023002"/>
    </source>
</evidence>
<dbReference type="SUPFAM" id="SSF55347">
    <property type="entry name" value="Glyceraldehyde-3-phosphate dehydrogenase-like, C-terminal domain"/>
    <property type="match status" value="1"/>
</dbReference>
<keyword evidence="3" id="KW-0560">Oxidoreductase</keyword>
<dbReference type="EMBL" id="WBSL01000001">
    <property type="protein sequence ID" value="MPY65920.1"/>
    <property type="molecule type" value="Genomic_DNA"/>
</dbReference>
<proteinExistence type="predicted"/>
<dbReference type="Pfam" id="PF01118">
    <property type="entry name" value="Semialdhyde_dh"/>
    <property type="match status" value="1"/>
</dbReference>
<evidence type="ECO:0000256" key="1">
    <source>
        <dbReference type="ARBA" id="ARBA00022605"/>
    </source>
</evidence>
<name>A0A7X1TQP6_9DEIO</name>
<dbReference type="InterPro" id="IPR000534">
    <property type="entry name" value="Semialdehyde_DH_NAD-bd"/>
</dbReference>
<dbReference type="Gene3D" id="3.40.50.720">
    <property type="entry name" value="NAD(P)-binding Rossmann-like Domain"/>
    <property type="match status" value="3"/>
</dbReference>
<dbReference type="InterPro" id="IPR050085">
    <property type="entry name" value="AGPR"/>
</dbReference>
<evidence type="ECO:0000256" key="2">
    <source>
        <dbReference type="ARBA" id="ARBA00022857"/>
    </source>
</evidence>
<dbReference type="InterPro" id="IPR058924">
    <property type="entry name" value="AGPR_dimerisation_dom"/>
</dbReference>
<dbReference type="GO" id="GO:0016620">
    <property type="term" value="F:oxidoreductase activity, acting on the aldehyde or oxo group of donors, NAD or NADP as acceptor"/>
    <property type="evidence" value="ECO:0007669"/>
    <property type="project" value="InterPro"/>
</dbReference>
<protein>
    <submittedName>
        <fullName evidence="5">N-acetyl-gamma-glutamyl-phosphate reductase</fullName>
    </submittedName>
</protein>
<dbReference type="AlphaFoldDB" id="A0A7X1TQP6"/>
<evidence type="ECO:0000259" key="4">
    <source>
        <dbReference type="SMART" id="SM00859"/>
    </source>
</evidence>
<keyword evidence="2" id="KW-0521">NADP</keyword>
<dbReference type="GO" id="GO:0008652">
    <property type="term" value="P:amino acid biosynthetic process"/>
    <property type="evidence" value="ECO:0007669"/>
    <property type="project" value="UniProtKB-KW"/>
</dbReference>
<dbReference type="Gene3D" id="3.30.360.10">
    <property type="entry name" value="Dihydrodipicolinate Reductase, domain 2"/>
    <property type="match status" value="1"/>
</dbReference>
<evidence type="ECO:0000313" key="5">
    <source>
        <dbReference type="EMBL" id="MPY65920.1"/>
    </source>
</evidence>
<reference evidence="5 6" key="1">
    <citation type="submission" date="2019-10" db="EMBL/GenBank/DDBJ databases">
        <title>Deinococcus sp. isolated from soil.</title>
        <authorList>
            <person name="Li Y."/>
            <person name="Wang J."/>
        </authorList>
    </citation>
    <scope>NUCLEOTIDE SEQUENCE [LARGE SCALE GENOMIC DNA]</scope>
    <source>
        <strain evidence="5 6">SDU3-2</strain>
    </source>
</reference>
<dbReference type="SUPFAM" id="SSF51735">
    <property type="entry name" value="NAD(P)-binding Rossmann-fold domains"/>
    <property type="match status" value="1"/>
</dbReference>
<gene>
    <name evidence="5" type="ORF">F8S09_04305</name>
</gene>
<dbReference type="RefSeq" id="WP_152869197.1">
    <property type="nucleotide sequence ID" value="NZ_WBSL01000001.1"/>
</dbReference>
<accession>A0A7X1TQP6</accession>
<dbReference type="Pfam" id="PF22698">
    <property type="entry name" value="Semialdhyde_dhC_1"/>
    <property type="match status" value="1"/>
</dbReference>
<dbReference type="PANTHER" id="PTHR32338">
    <property type="entry name" value="N-ACETYL-GAMMA-GLUTAMYL-PHOSPHATE REDUCTASE, CHLOROPLASTIC-RELATED-RELATED"/>
    <property type="match status" value="1"/>
</dbReference>
<dbReference type="PANTHER" id="PTHR32338:SF11">
    <property type="entry name" value="[LYSW]-L-2-AMINOADIPATE_[LYSW]-L-GLUTAMATE PHOSPHATE REDUCTASE-RELATED"/>
    <property type="match status" value="1"/>
</dbReference>
<comment type="caution">
    <text evidence="5">The sequence shown here is derived from an EMBL/GenBank/DDBJ whole genome shotgun (WGS) entry which is preliminary data.</text>
</comment>
<sequence length="302" mass="31459">MSERVSVALVGGDTPQGAEFLRLALAHPGLEVTGVSARTHAGQPVAEAYPTLRGVTRLGFRAAADLGEADVLVLADAVEDGPTEGTRLTLDLTGRRVAEALTPGAGWVYGLPERMRSALRGATRVAAPGDIATAAVLTLAPLLERGVLLPRGLRLTELRGSSTPAFAVGHDQADEIARALPGRFPLEFTAAHLPGLTGLLLLAEAWVPDGYSDRDVWSAYREAYAGEAFVRLLPGDTPDPDRLRGTPFIELGTSLALDSGRVLLTAALDPRGRGGAGQALQSLNLALGQPEGTGLDFTGLLP</sequence>
<dbReference type="SMART" id="SM00859">
    <property type="entry name" value="Semialdhyde_dh"/>
    <property type="match status" value="1"/>
</dbReference>
<dbReference type="Proteomes" id="UP000484842">
    <property type="component" value="Unassembled WGS sequence"/>
</dbReference>